<protein>
    <submittedName>
        <fullName evidence="2">Pyridoxamine 5'-phosphate oxidase</fullName>
    </submittedName>
</protein>
<keyword evidence="3" id="KW-1185">Reference proteome</keyword>
<evidence type="ECO:0000313" key="2">
    <source>
        <dbReference type="EMBL" id="PAX53478.1"/>
    </source>
</evidence>
<evidence type="ECO:0000313" key="3">
    <source>
        <dbReference type="Proteomes" id="UP000218238"/>
    </source>
</evidence>
<proteinExistence type="predicted"/>
<feature type="domain" description="Pyridoxamine 5'-phosphate oxidase Alr4036 family FMN-binding" evidence="1">
    <location>
        <begin position="4"/>
        <end position="103"/>
    </location>
</feature>
<gene>
    <name evidence="2" type="ORF">CK510_13765</name>
</gene>
<sequence>MTLAPWRSPLSRALHRDTEGRQRHRSKPHSRYFQLATVQANGHPANRTVVFRGFLHDTNHLKVITDYRSQKIHQIQHQAWAEACWYFTEAREQFRLAGKLILVDEDNPHTDLQKARYSTWQELSDNARVQFAWAHPGEKRGEPEAFSPQQPDAINPLPNFCLLLLDVINVDHLQLRGEPQNRWLYIRDDLNNWSASEINP</sequence>
<reference evidence="2 3" key="1">
    <citation type="submission" date="2017-08" db="EMBL/GenBank/DDBJ databases">
        <title>Draft genome sequence of filamentous cyanobacterium Calothrix elsteri CCALA 953.</title>
        <authorList>
            <person name="Gagunashvili A.N."/>
            <person name="Elster J."/>
            <person name="Andresson O.S."/>
        </authorList>
    </citation>
    <scope>NUCLEOTIDE SEQUENCE [LARGE SCALE GENOMIC DNA]</scope>
    <source>
        <strain evidence="2 3">CCALA 953</strain>
    </source>
</reference>
<dbReference type="PANTHER" id="PTHR28243">
    <property type="entry name" value="AGL049CP"/>
    <property type="match status" value="1"/>
</dbReference>
<dbReference type="InterPro" id="IPR012349">
    <property type="entry name" value="Split_barrel_FMN-bd"/>
</dbReference>
<dbReference type="Gene3D" id="2.30.110.10">
    <property type="entry name" value="Electron Transport, Fmn-binding Protein, Chain A"/>
    <property type="match status" value="1"/>
</dbReference>
<evidence type="ECO:0000259" key="1">
    <source>
        <dbReference type="Pfam" id="PF12766"/>
    </source>
</evidence>
<dbReference type="InterPro" id="IPR024624">
    <property type="entry name" value="Pyridox_Oxase_Alr4036_FMN-bd"/>
</dbReference>
<dbReference type="Pfam" id="PF12766">
    <property type="entry name" value="Pyridox_oxase_2"/>
    <property type="match status" value="1"/>
</dbReference>
<organism evidence="2 3">
    <name type="scientific">Brunnivagina elsteri CCALA 953</name>
    <dbReference type="NCBI Taxonomy" id="987040"/>
    <lineage>
        <taxon>Bacteria</taxon>
        <taxon>Bacillati</taxon>
        <taxon>Cyanobacteriota</taxon>
        <taxon>Cyanophyceae</taxon>
        <taxon>Nostocales</taxon>
        <taxon>Calotrichaceae</taxon>
        <taxon>Brunnivagina</taxon>
    </lineage>
</organism>
<dbReference type="Proteomes" id="UP000218238">
    <property type="component" value="Unassembled WGS sequence"/>
</dbReference>
<dbReference type="RefSeq" id="WP_095722241.1">
    <property type="nucleotide sequence ID" value="NZ_NTFS01000137.1"/>
</dbReference>
<comment type="caution">
    <text evidence="2">The sequence shown here is derived from an EMBL/GenBank/DDBJ whole genome shotgun (WGS) entry which is preliminary data.</text>
</comment>
<dbReference type="InterPro" id="IPR024015">
    <property type="entry name" value="Pyridox_Oxase_FMN-dep_Alr4036"/>
</dbReference>
<dbReference type="GO" id="GO:0010181">
    <property type="term" value="F:FMN binding"/>
    <property type="evidence" value="ECO:0007669"/>
    <property type="project" value="InterPro"/>
</dbReference>
<dbReference type="AlphaFoldDB" id="A0A2A2TIM0"/>
<dbReference type="NCBIfam" id="TIGR04026">
    <property type="entry name" value="PPOX_FMN_cyano"/>
    <property type="match status" value="1"/>
</dbReference>
<accession>A0A2A2TIM0</accession>
<dbReference type="PANTHER" id="PTHR28243:SF1">
    <property type="entry name" value="PYRIDOXAMINE 5'-PHOSPHATE OXIDASE ALR4036 FAMILY FMN-BINDING DOMAIN-CONTAINING PROTEIN"/>
    <property type="match status" value="1"/>
</dbReference>
<dbReference type="SUPFAM" id="SSF50475">
    <property type="entry name" value="FMN-binding split barrel"/>
    <property type="match status" value="1"/>
</dbReference>
<dbReference type="EMBL" id="NTFS01000137">
    <property type="protein sequence ID" value="PAX53478.1"/>
    <property type="molecule type" value="Genomic_DNA"/>
</dbReference>
<name>A0A2A2TIM0_9CYAN</name>
<dbReference type="OrthoDB" id="5736591at2"/>